<dbReference type="OrthoDB" id="10254896at2759"/>
<evidence type="ECO:0000256" key="2">
    <source>
        <dbReference type="ARBA" id="ARBA00023054"/>
    </source>
</evidence>
<evidence type="ECO:0000256" key="4">
    <source>
        <dbReference type="SAM" id="Coils"/>
    </source>
</evidence>
<dbReference type="Pfam" id="PF14931">
    <property type="entry name" value="IFT20"/>
    <property type="match status" value="1"/>
</dbReference>
<dbReference type="GO" id="GO:0097730">
    <property type="term" value="C:non-motile cilium"/>
    <property type="evidence" value="ECO:0000318"/>
    <property type="project" value="GO_Central"/>
</dbReference>
<dbReference type="KEGG" id="tad:TRIADDRAFT_57229"/>
<protein>
    <recommendedName>
        <fullName evidence="7">Intraflagellar transport protein 20 homolog</fullName>
    </recommendedName>
</protein>
<dbReference type="EMBL" id="DS985246">
    <property type="protein sequence ID" value="EDV23735.1"/>
    <property type="molecule type" value="Genomic_DNA"/>
</dbReference>
<dbReference type="GO" id="GO:0005737">
    <property type="term" value="C:cytoplasm"/>
    <property type="evidence" value="ECO:0000318"/>
    <property type="project" value="GO_Central"/>
</dbReference>
<organism evidence="5 6">
    <name type="scientific">Trichoplax adhaerens</name>
    <name type="common">Trichoplax reptans</name>
    <dbReference type="NCBI Taxonomy" id="10228"/>
    <lineage>
        <taxon>Eukaryota</taxon>
        <taxon>Metazoa</taxon>
        <taxon>Placozoa</taxon>
        <taxon>Uniplacotomia</taxon>
        <taxon>Trichoplacea</taxon>
        <taxon>Trichoplacidae</taxon>
        <taxon>Trichoplax</taxon>
    </lineage>
</organism>
<gene>
    <name evidence="5" type="ORF">TRIADDRAFT_57229</name>
</gene>
<dbReference type="GO" id="GO:0030990">
    <property type="term" value="C:intraciliary transport particle"/>
    <property type="evidence" value="ECO:0000318"/>
    <property type="project" value="GO_Central"/>
</dbReference>
<keyword evidence="6" id="KW-1185">Reference proteome</keyword>
<dbReference type="GO" id="GO:0005813">
    <property type="term" value="C:centrosome"/>
    <property type="evidence" value="ECO:0000318"/>
    <property type="project" value="GO_Central"/>
</dbReference>
<feature type="coiled-coil region" evidence="4">
    <location>
        <begin position="91"/>
        <end position="118"/>
    </location>
</feature>
<evidence type="ECO:0000313" key="5">
    <source>
        <dbReference type="EMBL" id="EDV23735.1"/>
    </source>
</evidence>
<evidence type="ECO:0008006" key="7">
    <source>
        <dbReference type="Google" id="ProtNLM"/>
    </source>
</evidence>
<dbReference type="InterPro" id="IPR028172">
    <property type="entry name" value="FT20"/>
</dbReference>
<evidence type="ECO:0000313" key="6">
    <source>
        <dbReference type="Proteomes" id="UP000009022"/>
    </source>
</evidence>
<dbReference type="PANTHER" id="PTHR31978">
    <property type="entry name" value="INTRAFLAGELLAR TRANSPORT PROTEIN 20 HOMOLOG"/>
    <property type="match status" value="1"/>
</dbReference>
<dbReference type="CTD" id="6754474"/>
<proteinExistence type="predicted"/>
<sequence length="133" mass="15371">MEDDSVSLGNGLFIDELCKLRVLNPEIATRTQQLNGECKEFVDKINEFQRIVGGFISMVSDLATQVENEKMKAIGCRNLLKSIAKERETKRQQLLALITEKKMQLERLNTQYESLLKVEADQNEFIEQFIMQK</sequence>
<dbReference type="GeneID" id="6754474"/>
<accession>B3RYV5</accession>
<evidence type="ECO:0000256" key="3">
    <source>
        <dbReference type="ARBA" id="ARBA00023273"/>
    </source>
</evidence>
<dbReference type="STRING" id="10228.B3RYV5"/>
<dbReference type="AlphaFoldDB" id="B3RYV5"/>
<dbReference type="OMA" id="TMAKQRQ"/>
<dbReference type="GO" id="GO:0061512">
    <property type="term" value="P:protein localization to cilium"/>
    <property type="evidence" value="ECO:0000318"/>
    <property type="project" value="GO_Central"/>
</dbReference>
<dbReference type="FunCoup" id="B3RYV5">
    <property type="interactions" value="214"/>
</dbReference>
<dbReference type="Proteomes" id="UP000009022">
    <property type="component" value="Unassembled WGS sequence"/>
</dbReference>
<evidence type="ECO:0000256" key="1">
    <source>
        <dbReference type="ARBA" id="ARBA00004138"/>
    </source>
</evidence>
<reference evidence="5 6" key="1">
    <citation type="journal article" date="2008" name="Nature">
        <title>The Trichoplax genome and the nature of placozoans.</title>
        <authorList>
            <person name="Srivastava M."/>
            <person name="Begovic E."/>
            <person name="Chapman J."/>
            <person name="Putnam N.H."/>
            <person name="Hellsten U."/>
            <person name="Kawashima T."/>
            <person name="Kuo A."/>
            <person name="Mitros T."/>
            <person name="Salamov A."/>
            <person name="Carpenter M.L."/>
            <person name="Signorovitch A.Y."/>
            <person name="Moreno M.A."/>
            <person name="Kamm K."/>
            <person name="Grimwood J."/>
            <person name="Schmutz J."/>
            <person name="Shapiro H."/>
            <person name="Grigoriev I.V."/>
            <person name="Buss L.W."/>
            <person name="Schierwater B."/>
            <person name="Dellaporta S.L."/>
            <person name="Rokhsar D.S."/>
        </authorList>
    </citation>
    <scope>NUCLEOTIDE SEQUENCE [LARGE SCALE GENOMIC DNA]</scope>
    <source>
        <strain evidence="5 6">Grell-BS-1999</strain>
    </source>
</reference>
<dbReference type="InParanoid" id="B3RYV5"/>
<keyword evidence="2 4" id="KW-0175">Coiled coil</keyword>
<dbReference type="GO" id="GO:0036064">
    <property type="term" value="C:ciliary basal body"/>
    <property type="evidence" value="ECO:0000318"/>
    <property type="project" value="GO_Central"/>
</dbReference>
<dbReference type="HOGENOM" id="CLU_134163_2_0_1"/>
<dbReference type="RefSeq" id="XP_002113261.1">
    <property type="nucleotide sequence ID" value="XM_002113225.1"/>
</dbReference>
<comment type="subcellular location">
    <subcellularLocation>
        <location evidence="1">Cell projection</location>
        <location evidence="1">Cilium</location>
    </subcellularLocation>
</comment>
<keyword evidence="3" id="KW-0966">Cell projection</keyword>
<name>B3RYV5_TRIAD</name>
<dbReference type="PhylomeDB" id="B3RYV5"/>
<dbReference type="GO" id="GO:0060271">
    <property type="term" value="P:cilium assembly"/>
    <property type="evidence" value="ECO:0000318"/>
    <property type="project" value="GO_Central"/>
</dbReference>
<dbReference type="PANTHER" id="PTHR31978:SF1">
    <property type="entry name" value="INTRAFLAGELLAR TRANSPORT PROTEIN 20 HOMOLOG"/>
    <property type="match status" value="1"/>
</dbReference>
<dbReference type="eggNOG" id="ENOG502RYYR">
    <property type="taxonomic scope" value="Eukaryota"/>
</dbReference>
<dbReference type="GO" id="GO:0097546">
    <property type="term" value="C:ciliary base"/>
    <property type="evidence" value="ECO:0000318"/>
    <property type="project" value="GO_Central"/>
</dbReference>